<evidence type="ECO:0000256" key="3">
    <source>
        <dbReference type="ARBA" id="ARBA00022475"/>
    </source>
</evidence>
<dbReference type="GO" id="GO:0022857">
    <property type="term" value="F:transmembrane transporter activity"/>
    <property type="evidence" value="ECO:0007669"/>
    <property type="project" value="UniProtKB-UniRule"/>
</dbReference>
<dbReference type="PANTHER" id="PTHR35011:SF2">
    <property type="entry name" value="2,3-DIKETO-L-GULONATE TRAP TRANSPORTER SMALL PERMEASE PROTEIN YIAM"/>
    <property type="match status" value="1"/>
</dbReference>
<keyword evidence="6 9" id="KW-1133">Transmembrane helix</keyword>
<evidence type="ECO:0000313" key="12">
    <source>
        <dbReference type="Proteomes" id="UP000287336"/>
    </source>
</evidence>
<evidence type="ECO:0000256" key="7">
    <source>
        <dbReference type="ARBA" id="ARBA00023136"/>
    </source>
</evidence>
<protein>
    <recommendedName>
        <fullName evidence="9">TRAP transporter small permease protein</fullName>
    </recommendedName>
</protein>
<evidence type="ECO:0000256" key="2">
    <source>
        <dbReference type="ARBA" id="ARBA00022448"/>
    </source>
</evidence>
<keyword evidence="2 9" id="KW-0813">Transport</keyword>
<dbReference type="EMBL" id="RZHG01000019">
    <property type="protein sequence ID" value="RUR30400.1"/>
    <property type="molecule type" value="Genomic_DNA"/>
</dbReference>
<organism evidence="11 12">
    <name type="scientific">Vreelandella andesensis</name>
    <dbReference type="NCBI Taxonomy" id="447567"/>
    <lineage>
        <taxon>Bacteria</taxon>
        <taxon>Pseudomonadati</taxon>
        <taxon>Pseudomonadota</taxon>
        <taxon>Gammaproteobacteria</taxon>
        <taxon>Oceanospirillales</taxon>
        <taxon>Halomonadaceae</taxon>
        <taxon>Vreelandella</taxon>
    </lineage>
</organism>
<dbReference type="InterPro" id="IPR055348">
    <property type="entry name" value="DctQ"/>
</dbReference>
<dbReference type="GO" id="GO:0015740">
    <property type="term" value="P:C4-dicarboxylate transport"/>
    <property type="evidence" value="ECO:0007669"/>
    <property type="project" value="TreeGrafter"/>
</dbReference>
<dbReference type="Proteomes" id="UP000287336">
    <property type="component" value="Unassembled WGS sequence"/>
</dbReference>
<evidence type="ECO:0000256" key="1">
    <source>
        <dbReference type="ARBA" id="ARBA00004429"/>
    </source>
</evidence>
<dbReference type="Pfam" id="PF04290">
    <property type="entry name" value="DctQ"/>
    <property type="match status" value="1"/>
</dbReference>
<keyword evidence="12" id="KW-1185">Reference proteome</keyword>
<feature type="transmembrane region" description="Helical" evidence="9">
    <location>
        <begin position="126"/>
        <end position="145"/>
    </location>
</feature>
<evidence type="ECO:0000256" key="9">
    <source>
        <dbReference type="RuleBase" id="RU369079"/>
    </source>
</evidence>
<evidence type="ECO:0000313" key="11">
    <source>
        <dbReference type="EMBL" id="RUR30400.1"/>
    </source>
</evidence>
<evidence type="ECO:0000256" key="4">
    <source>
        <dbReference type="ARBA" id="ARBA00022519"/>
    </source>
</evidence>
<comment type="caution">
    <text evidence="11">The sequence shown here is derived from an EMBL/GenBank/DDBJ whole genome shotgun (WGS) entry which is preliminary data.</text>
</comment>
<evidence type="ECO:0000256" key="5">
    <source>
        <dbReference type="ARBA" id="ARBA00022692"/>
    </source>
</evidence>
<feature type="domain" description="Tripartite ATP-independent periplasmic transporters DctQ component" evidence="10">
    <location>
        <begin position="22"/>
        <end position="149"/>
    </location>
</feature>
<proteinExistence type="inferred from homology"/>
<feature type="transmembrane region" description="Helical" evidence="9">
    <location>
        <begin position="46"/>
        <end position="64"/>
    </location>
</feature>
<name>A0A3S0Y289_9GAMM</name>
<comment type="subcellular location">
    <subcellularLocation>
        <location evidence="1 9">Cell inner membrane</location>
        <topology evidence="1 9">Multi-pass membrane protein</topology>
    </subcellularLocation>
</comment>
<dbReference type="GO" id="GO:0005886">
    <property type="term" value="C:plasma membrane"/>
    <property type="evidence" value="ECO:0007669"/>
    <property type="project" value="UniProtKB-SubCell"/>
</dbReference>
<keyword evidence="4 9" id="KW-0997">Cell inner membrane</keyword>
<keyword evidence="5 9" id="KW-0812">Transmembrane</keyword>
<dbReference type="RefSeq" id="WP_126948033.1">
    <property type="nucleotide sequence ID" value="NZ_RZHG01000019.1"/>
</dbReference>
<dbReference type="OrthoDB" id="9791324at2"/>
<keyword evidence="3" id="KW-1003">Cell membrane</keyword>
<dbReference type="PANTHER" id="PTHR35011">
    <property type="entry name" value="2,3-DIKETO-L-GULONATE TRAP TRANSPORTER SMALL PERMEASE PROTEIN YIAM"/>
    <property type="match status" value="1"/>
</dbReference>
<comment type="subunit">
    <text evidence="9">The complex comprises the extracytoplasmic solute receptor protein and the two transmembrane proteins.</text>
</comment>
<sequence>MKLLRFINRFEEILASLGLAFMVILISMQVFFRYVLGSSLGWSEELSRYVLIWAVYIGCSFAAKEDRHLEVTFIRSLLGPRARRFVISLSYIVTLAFCGFCVIWGIEMLNFLERTGQRTQTLGVSIYWVYLSLPVGMALMGIRILHRLWLVGIKGQLPDTNLIDKTP</sequence>
<comment type="function">
    <text evidence="9">Part of the tripartite ATP-independent periplasmic (TRAP) transport system.</text>
</comment>
<evidence type="ECO:0000256" key="8">
    <source>
        <dbReference type="ARBA" id="ARBA00038436"/>
    </source>
</evidence>
<evidence type="ECO:0000259" key="10">
    <source>
        <dbReference type="Pfam" id="PF04290"/>
    </source>
</evidence>
<feature type="transmembrane region" description="Helical" evidence="9">
    <location>
        <begin position="12"/>
        <end position="34"/>
    </location>
</feature>
<accession>A0A3S0Y289</accession>
<feature type="transmembrane region" description="Helical" evidence="9">
    <location>
        <begin position="85"/>
        <end position="106"/>
    </location>
</feature>
<dbReference type="AlphaFoldDB" id="A0A3S0Y289"/>
<comment type="similarity">
    <text evidence="8 9">Belongs to the TRAP transporter small permease family.</text>
</comment>
<keyword evidence="7 9" id="KW-0472">Membrane</keyword>
<dbReference type="InterPro" id="IPR007387">
    <property type="entry name" value="TRAP_DctQ"/>
</dbReference>
<reference evidence="11 12" key="1">
    <citation type="submission" date="2018-12" db="EMBL/GenBank/DDBJ databases">
        <title>three novel Halomonas strain isolated from plants.</title>
        <authorList>
            <person name="Sun C."/>
        </authorList>
    </citation>
    <scope>NUCLEOTIDE SEQUENCE [LARGE SCALE GENOMIC DNA]</scope>
    <source>
        <strain evidence="11 12">DSM 19434</strain>
    </source>
</reference>
<gene>
    <name evidence="11" type="ORF">ELY33_11465</name>
</gene>
<evidence type="ECO:0000256" key="6">
    <source>
        <dbReference type="ARBA" id="ARBA00022989"/>
    </source>
</evidence>